<evidence type="ECO:0000256" key="11">
    <source>
        <dbReference type="ARBA" id="ARBA00023242"/>
    </source>
</evidence>
<evidence type="ECO:0000256" key="7">
    <source>
        <dbReference type="ARBA" id="ARBA00022723"/>
    </source>
</evidence>
<evidence type="ECO:0000256" key="6">
    <source>
        <dbReference type="ARBA" id="ARBA00022695"/>
    </source>
</evidence>
<keyword evidence="9 13" id="KW-0779">Telomere</keyword>
<evidence type="ECO:0000256" key="2">
    <source>
        <dbReference type="ARBA" id="ARBA00012493"/>
    </source>
</evidence>
<dbReference type="EC" id="2.7.7.49" evidence="2 13"/>
<dbReference type="PANTHER" id="PTHR12066:SF0">
    <property type="entry name" value="TELOMERASE REVERSE TRANSCRIPTASE"/>
    <property type="match status" value="1"/>
</dbReference>
<dbReference type="Gramene" id="OMO49398">
    <property type="protein sequence ID" value="OMO49398"/>
    <property type="gene ID" value="CCACVL1_31033"/>
</dbReference>
<protein>
    <recommendedName>
        <fullName evidence="3 13">Telomerase reverse transcriptase</fullName>
        <ecNumber evidence="2 13">2.7.7.49</ecNumber>
    </recommendedName>
    <alternativeName>
        <fullName evidence="13">Telomerase catalytic subunit</fullName>
    </alternativeName>
</protein>
<dbReference type="GO" id="GO:0000333">
    <property type="term" value="C:telomerase catalytic core complex"/>
    <property type="evidence" value="ECO:0007669"/>
    <property type="project" value="TreeGrafter"/>
</dbReference>
<comment type="caution">
    <text evidence="15">The sequence shown here is derived from an EMBL/GenBank/DDBJ whole genome shotgun (WGS) entry which is preliminary data.</text>
</comment>
<dbReference type="FunFam" id="3.30.70.2630:FF:000002">
    <property type="entry name" value="Telomerase reverse transcriptase"/>
    <property type="match status" value="1"/>
</dbReference>
<dbReference type="GO" id="GO:0046872">
    <property type="term" value="F:metal ion binding"/>
    <property type="evidence" value="ECO:0007669"/>
    <property type="project" value="UniProtKB-KW"/>
</dbReference>
<keyword evidence="16" id="KW-1185">Reference proteome</keyword>
<evidence type="ECO:0000256" key="5">
    <source>
        <dbReference type="ARBA" id="ARBA00022679"/>
    </source>
</evidence>
<dbReference type="Gene3D" id="3.30.70.2630">
    <property type="match status" value="1"/>
</dbReference>
<evidence type="ECO:0000256" key="4">
    <source>
        <dbReference type="ARBA" id="ARBA00022454"/>
    </source>
</evidence>
<evidence type="ECO:0000313" key="16">
    <source>
        <dbReference type="Proteomes" id="UP000188268"/>
    </source>
</evidence>
<evidence type="ECO:0000256" key="10">
    <source>
        <dbReference type="ARBA" id="ARBA00022918"/>
    </source>
</evidence>
<comment type="similarity">
    <text evidence="1 13">Belongs to the reverse transcriptase family. Telomerase subfamily.</text>
</comment>
<dbReference type="GO" id="GO:0003720">
    <property type="term" value="F:telomerase activity"/>
    <property type="evidence" value="ECO:0007669"/>
    <property type="project" value="InterPro"/>
</dbReference>
<dbReference type="CDD" id="cd01648">
    <property type="entry name" value="TERT"/>
    <property type="match status" value="1"/>
</dbReference>
<dbReference type="Proteomes" id="UP000188268">
    <property type="component" value="Unassembled WGS sequence"/>
</dbReference>
<proteinExistence type="inferred from homology"/>
<sequence>MNIEVLTSQAWDILLERVGDGCMVYLLRHTSLFLPISDKKHLQVAGSPINNLCKKLSKNEIKPQSVFSGAVKKRKLPENSSSVSKRQQYIPPSVCDISSNSVDCANSKTGEAVAKSDEGSSGELKKCSSPTAAKRKKFRLFHWKRNKKRRLLNTPENKEETILQTVSSDANCLPGSLKCPVNTNQMPVHCSCYLMLKAPQSVSYFNEINRQSMFYNLESSSSVLPREHVLNDFVPNFKSSKCLMENIFGLSDANARWQQHLSTMLEIVPFIYTNGSLDLAYEHCRKGYHSFLKLLKKLIRRSRRFKPSKLLEKYCPLPSLDQKVMGNSISVAESNVRVLEQFHGVGAKGNNNILEADNKKLESNGSYCLHSQVPKNGTGQKFGEASCSLHGVKHKLLVNWIFWFFSSFVVPLVQANFYVTESEHGKLDTFYYRKPVWEMLTDHSITGLKDQSYLELDEAAVRAIIDKRQFGFSRLRLCPKQNGVRMLANLKASSRLPGRFSSKHKCPWMQKSSKACYRKKYKRFKSVNSVLRGTHAVLKGLLLKEPEKFGSSVFDYNDVYRKLSLFLTTLKSEPKTMPSVFVVVADVSKAFDSIYQDKLLGIMEDVVTKDEYSLDQINQVVCSNKCFWDRENLILVDEAVNTGFANLMSSVPFRSLPGVFVNRGSSRIILREELFSNLYEHVKRNVLLLDKKFYLQGMGIPQGSVLSTLLCSLYYGHMEKHVISPFLEKTIEAAAKDIDTLRIVSDSSKNEHSSHAFVFPPTYLLVRFIDDFLFISTSKEQASGFLSMMLQGVPDYNCFMNEEKFCFNFDIERQSGLLSNRVYVVDDGTSFLRWSGLLINCNTLEIQGDYTRYLANHLSSTLTIHWQGKPGNRLRWKLYNFMKPRCHPLFFDSNINSTSVVRLNIYQAFLLCAMKFHCHVSEMSYIFKPRRRYCLKMIEKSLSYMYGLIKKRMCSTRIGPGKFPVLKLMKEEVVWLGYRAYIEVLKRKQSRHSGLLSLLRSKYFNHKLTGNVSSELRYAVERSHSSSLWKIKY</sequence>
<evidence type="ECO:0000256" key="12">
    <source>
        <dbReference type="ARBA" id="ARBA00048173"/>
    </source>
</evidence>
<keyword evidence="5 13" id="KW-0808">Transferase</keyword>
<dbReference type="EMBL" id="AWWV01016495">
    <property type="protein sequence ID" value="OMO49398.1"/>
    <property type="molecule type" value="Genomic_DNA"/>
</dbReference>
<dbReference type="OMA" id="CPKENGV"/>
<dbReference type="GO" id="GO:0007004">
    <property type="term" value="P:telomere maintenance via telomerase"/>
    <property type="evidence" value="ECO:0007669"/>
    <property type="project" value="TreeGrafter"/>
</dbReference>
<accession>A0A1R3FU78</accession>
<dbReference type="PROSITE" id="PS50878">
    <property type="entry name" value="RT_POL"/>
    <property type="match status" value="1"/>
</dbReference>
<organism evidence="15 16">
    <name type="scientific">Corchorus capsularis</name>
    <name type="common">Jute</name>
    <dbReference type="NCBI Taxonomy" id="210143"/>
    <lineage>
        <taxon>Eukaryota</taxon>
        <taxon>Viridiplantae</taxon>
        <taxon>Streptophyta</taxon>
        <taxon>Embryophyta</taxon>
        <taxon>Tracheophyta</taxon>
        <taxon>Spermatophyta</taxon>
        <taxon>Magnoliopsida</taxon>
        <taxon>eudicotyledons</taxon>
        <taxon>Gunneridae</taxon>
        <taxon>Pentapetalae</taxon>
        <taxon>rosids</taxon>
        <taxon>malvids</taxon>
        <taxon>Malvales</taxon>
        <taxon>Malvaceae</taxon>
        <taxon>Grewioideae</taxon>
        <taxon>Apeibeae</taxon>
        <taxon>Corchorus</taxon>
    </lineage>
</organism>
<keyword evidence="11 13" id="KW-0539">Nucleus</keyword>
<dbReference type="OrthoDB" id="289721at2759"/>
<dbReference type="InterPro" id="IPR021891">
    <property type="entry name" value="Telomerase_RBD"/>
</dbReference>
<comment type="catalytic activity">
    <reaction evidence="12 13">
        <text>DNA(n) + a 2'-deoxyribonucleoside 5'-triphosphate = DNA(n+1) + diphosphate</text>
        <dbReference type="Rhea" id="RHEA:22508"/>
        <dbReference type="Rhea" id="RHEA-COMP:17339"/>
        <dbReference type="Rhea" id="RHEA-COMP:17340"/>
        <dbReference type="ChEBI" id="CHEBI:33019"/>
        <dbReference type="ChEBI" id="CHEBI:61560"/>
        <dbReference type="ChEBI" id="CHEBI:173112"/>
        <dbReference type="EC" id="2.7.7.49"/>
    </reaction>
</comment>
<keyword evidence="10 13" id="KW-0695">RNA-directed DNA polymerase</keyword>
<dbReference type="PRINTS" id="PR01365">
    <property type="entry name" value="TELOMERASERT"/>
</dbReference>
<dbReference type="Pfam" id="PF21399">
    <property type="entry name" value="TERT_C"/>
    <property type="match status" value="1"/>
</dbReference>
<evidence type="ECO:0000259" key="14">
    <source>
        <dbReference type="PROSITE" id="PS50878"/>
    </source>
</evidence>
<comment type="function">
    <text evidence="13">Telomerase is a ribonucleoprotein enzyme essential for the replication of chromosome termini in most eukaryotes. It elongates telomeres. It is a reverse transcriptase that adds simple sequence repeats to chromosome ends by copying a template sequence within the RNA component of the enzyme.</text>
</comment>
<reference evidence="15 16" key="1">
    <citation type="submission" date="2013-09" db="EMBL/GenBank/DDBJ databases">
        <title>Corchorus capsularis genome sequencing.</title>
        <authorList>
            <person name="Alam M."/>
            <person name="Haque M.S."/>
            <person name="Islam M.S."/>
            <person name="Emdad E.M."/>
            <person name="Islam M.M."/>
            <person name="Ahmed B."/>
            <person name="Halim A."/>
            <person name="Hossen Q.M.M."/>
            <person name="Hossain M.Z."/>
            <person name="Ahmed R."/>
            <person name="Khan M.M."/>
            <person name="Islam R."/>
            <person name="Rashid M.M."/>
            <person name="Khan S.A."/>
            <person name="Rahman M.S."/>
            <person name="Alam M."/>
        </authorList>
    </citation>
    <scope>NUCLEOTIDE SEQUENCE [LARGE SCALE GENOMIC DNA]</scope>
    <source>
        <strain evidence="16">cv. CVL-1</strain>
        <tissue evidence="15">Whole seedling</tissue>
    </source>
</reference>
<gene>
    <name evidence="15" type="ORF">CCACVL1_31033</name>
</gene>
<dbReference type="Gene3D" id="1.10.357.90">
    <property type="match status" value="1"/>
</dbReference>
<evidence type="ECO:0000256" key="3">
    <source>
        <dbReference type="ARBA" id="ARBA00016182"/>
    </source>
</evidence>
<dbReference type="AlphaFoldDB" id="A0A1R3FU78"/>
<evidence type="ECO:0000256" key="8">
    <source>
        <dbReference type="ARBA" id="ARBA00022842"/>
    </source>
</evidence>
<evidence type="ECO:0000256" key="13">
    <source>
        <dbReference type="RuleBase" id="RU365061"/>
    </source>
</evidence>
<keyword evidence="8 13" id="KW-0460">Magnesium</keyword>
<comment type="subcellular location">
    <subcellularLocation>
        <location evidence="13">Nucleus</location>
    </subcellularLocation>
    <subcellularLocation>
        <location evidence="13">Chromosome</location>
        <location evidence="13">Telomere</location>
    </subcellularLocation>
</comment>
<name>A0A1R3FU78_COCAP</name>
<evidence type="ECO:0000313" key="15">
    <source>
        <dbReference type="EMBL" id="OMO49398.1"/>
    </source>
</evidence>
<dbReference type="InterPro" id="IPR000477">
    <property type="entry name" value="RT_dom"/>
</dbReference>
<dbReference type="PANTHER" id="PTHR12066">
    <property type="entry name" value="TELOMERASE REVERSE TRANSCRIPTASE"/>
    <property type="match status" value="1"/>
</dbReference>
<dbReference type="GO" id="GO:0070034">
    <property type="term" value="F:telomerase RNA binding"/>
    <property type="evidence" value="ECO:0007669"/>
    <property type="project" value="TreeGrafter"/>
</dbReference>
<dbReference type="SMART" id="SM00975">
    <property type="entry name" value="Telomerase_RBD"/>
    <property type="match status" value="1"/>
</dbReference>
<evidence type="ECO:0000256" key="9">
    <source>
        <dbReference type="ARBA" id="ARBA00022895"/>
    </source>
</evidence>
<keyword evidence="7 13" id="KW-0479">Metal-binding</keyword>
<dbReference type="Pfam" id="PF12009">
    <property type="entry name" value="Telomerase_RBD"/>
    <property type="match status" value="1"/>
</dbReference>
<dbReference type="InterPro" id="IPR003545">
    <property type="entry name" value="Telomerase_RT"/>
</dbReference>
<dbReference type="Gene3D" id="1.10.132.70">
    <property type="match status" value="2"/>
</dbReference>
<evidence type="ECO:0000256" key="1">
    <source>
        <dbReference type="ARBA" id="ARBA00008001"/>
    </source>
</evidence>
<dbReference type="InterPro" id="IPR049139">
    <property type="entry name" value="TERT_C"/>
</dbReference>
<dbReference type="GO" id="GO:0042162">
    <property type="term" value="F:telomeric DNA binding"/>
    <property type="evidence" value="ECO:0007669"/>
    <property type="project" value="TreeGrafter"/>
</dbReference>
<feature type="domain" description="Reverse transcriptase" evidence="14">
    <location>
        <begin position="459"/>
        <end position="839"/>
    </location>
</feature>
<keyword evidence="6 13" id="KW-0548">Nucleotidyltransferase</keyword>
<keyword evidence="4 13" id="KW-0158">Chromosome</keyword>
<dbReference type="GO" id="GO:0000781">
    <property type="term" value="C:chromosome, telomeric region"/>
    <property type="evidence" value="ECO:0007669"/>
    <property type="project" value="UniProtKB-SubCell"/>
</dbReference>
<dbReference type="STRING" id="210143.A0A1R3FU78"/>